<organism evidence="3 4">
    <name type="scientific">Ignelater luminosus</name>
    <name type="common">Cucubano</name>
    <name type="synonym">Pyrophorus luminosus</name>
    <dbReference type="NCBI Taxonomy" id="2038154"/>
    <lineage>
        <taxon>Eukaryota</taxon>
        <taxon>Metazoa</taxon>
        <taxon>Ecdysozoa</taxon>
        <taxon>Arthropoda</taxon>
        <taxon>Hexapoda</taxon>
        <taxon>Insecta</taxon>
        <taxon>Pterygota</taxon>
        <taxon>Neoptera</taxon>
        <taxon>Endopterygota</taxon>
        <taxon>Coleoptera</taxon>
        <taxon>Polyphaga</taxon>
        <taxon>Elateriformia</taxon>
        <taxon>Elateroidea</taxon>
        <taxon>Elateridae</taxon>
        <taxon>Agrypninae</taxon>
        <taxon>Pyrophorini</taxon>
        <taxon>Ignelater</taxon>
    </lineage>
</organism>
<name>A0A8K0G7C0_IGNLU</name>
<gene>
    <name evidence="3" type="ORF">ILUMI_18010</name>
</gene>
<dbReference type="Gene3D" id="3.40.50.300">
    <property type="entry name" value="P-loop containing nucleotide triphosphate hydrolases"/>
    <property type="match status" value="1"/>
</dbReference>
<comment type="caution">
    <text evidence="3">The sequence shown here is derived from an EMBL/GenBank/DDBJ whole genome shotgun (WGS) entry which is preliminary data.</text>
</comment>
<proteinExistence type="predicted"/>
<dbReference type="InterPro" id="IPR027417">
    <property type="entry name" value="P-loop_NTPase"/>
</dbReference>
<dbReference type="InterPro" id="IPR001806">
    <property type="entry name" value="Small_GTPase"/>
</dbReference>
<dbReference type="AlphaFoldDB" id="A0A8K0G7C0"/>
<dbReference type="OrthoDB" id="8830751at2759"/>
<dbReference type="GO" id="GO:0003924">
    <property type="term" value="F:GTPase activity"/>
    <property type="evidence" value="ECO:0007669"/>
    <property type="project" value="InterPro"/>
</dbReference>
<dbReference type="GO" id="GO:0001667">
    <property type="term" value="P:ameboidal-type cell migration"/>
    <property type="evidence" value="ECO:0007669"/>
    <property type="project" value="UniProtKB-ARBA"/>
</dbReference>
<dbReference type="PANTHER" id="PTHR24072">
    <property type="entry name" value="RHO FAMILY GTPASE"/>
    <property type="match status" value="1"/>
</dbReference>
<evidence type="ECO:0000256" key="1">
    <source>
        <dbReference type="ARBA" id="ARBA00022741"/>
    </source>
</evidence>
<dbReference type="GO" id="GO:0035006">
    <property type="term" value="P:melanization defense response"/>
    <property type="evidence" value="ECO:0007669"/>
    <property type="project" value="UniProtKB-ARBA"/>
</dbReference>
<keyword evidence="4" id="KW-1185">Reference proteome</keyword>
<dbReference type="GO" id="GO:0003006">
    <property type="term" value="P:developmental process involved in reproduction"/>
    <property type="evidence" value="ECO:0007669"/>
    <property type="project" value="UniProtKB-ARBA"/>
</dbReference>
<evidence type="ECO:0000313" key="4">
    <source>
        <dbReference type="Proteomes" id="UP000801492"/>
    </source>
</evidence>
<dbReference type="PRINTS" id="PR00449">
    <property type="entry name" value="RASTRNSFRMNG"/>
</dbReference>
<protein>
    <submittedName>
        <fullName evidence="3">Uncharacterized protein</fullName>
    </submittedName>
</protein>
<dbReference type="GO" id="GO:0035099">
    <property type="term" value="P:hemocyte migration"/>
    <property type="evidence" value="ECO:0007669"/>
    <property type="project" value="UniProtKB-ARBA"/>
</dbReference>
<evidence type="ECO:0000313" key="3">
    <source>
        <dbReference type="EMBL" id="KAF2888163.1"/>
    </source>
</evidence>
<dbReference type="GO" id="GO:0022412">
    <property type="term" value="P:cellular process involved in reproduction in multicellular organism"/>
    <property type="evidence" value="ECO:0007669"/>
    <property type="project" value="UniProtKB-ARBA"/>
</dbReference>
<dbReference type="PROSITE" id="PS51420">
    <property type="entry name" value="RHO"/>
    <property type="match status" value="1"/>
</dbReference>
<reference evidence="3" key="1">
    <citation type="submission" date="2019-08" db="EMBL/GenBank/DDBJ databases">
        <title>The genome of the North American firefly Photinus pyralis.</title>
        <authorList>
            <consortium name="Photinus pyralis genome working group"/>
            <person name="Fallon T.R."/>
            <person name="Sander Lower S.E."/>
            <person name="Weng J.-K."/>
        </authorList>
    </citation>
    <scope>NUCLEOTIDE SEQUENCE</scope>
    <source>
        <strain evidence="3">TRF0915ILg1</strain>
        <tissue evidence="3">Whole body</tissue>
    </source>
</reference>
<dbReference type="SMART" id="SM00174">
    <property type="entry name" value="RHO"/>
    <property type="match status" value="1"/>
</dbReference>
<keyword evidence="1" id="KW-0547">Nucleotide-binding</keyword>
<dbReference type="PROSITE" id="PS51419">
    <property type="entry name" value="RAB"/>
    <property type="match status" value="1"/>
</dbReference>
<dbReference type="SMART" id="SM00175">
    <property type="entry name" value="RAB"/>
    <property type="match status" value="1"/>
</dbReference>
<accession>A0A8K0G7C0</accession>
<dbReference type="PROSITE" id="PS51421">
    <property type="entry name" value="RAS"/>
    <property type="match status" value="1"/>
</dbReference>
<keyword evidence="2" id="KW-0342">GTP-binding</keyword>
<dbReference type="EMBL" id="VTPC01079472">
    <property type="protein sequence ID" value="KAF2888163.1"/>
    <property type="molecule type" value="Genomic_DNA"/>
</dbReference>
<dbReference type="SUPFAM" id="SSF52540">
    <property type="entry name" value="P-loop containing nucleoside triphosphate hydrolases"/>
    <property type="match status" value="1"/>
</dbReference>
<dbReference type="GO" id="GO:0007264">
    <property type="term" value="P:small GTPase-mediated signal transduction"/>
    <property type="evidence" value="ECO:0007669"/>
    <property type="project" value="InterPro"/>
</dbReference>
<dbReference type="GO" id="GO:0005525">
    <property type="term" value="F:GTP binding"/>
    <property type="evidence" value="ECO:0007669"/>
    <property type="project" value="UniProtKB-KW"/>
</dbReference>
<dbReference type="Proteomes" id="UP000801492">
    <property type="component" value="Unassembled WGS sequence"/>
</dbReference>
<sequence>MSSFPHCKNMKSKEKRVQIIVVGEGGIGKTCLVIRYAEGRFPEDYIPTQFCTEVDMTQAGITYKANIIDSGGNGEDFYRLRPIYYRGANVVVMCFALNSKWSFDGLLHIWNTEIQFHLPETPMILVGELNQFCLED</sequence>
<dbReference type="Pfam" id="PF00071">
    <property type="entry name" value="Ras"/>
    <property type="match status" value="1"/>
</dbReference>
<dbReference type="InterPro" id="IPR003578">
    <property type="entry name" value="Small_GTPase_Rho"/>
</dbReference>
<dbReference type="NCBIfam" id="TIGR00231">
    <property type="entry name" value="small_GTP"/>
    <property type="match status" value="1"/>
</dbReference>
<evidence type="ECO:0000256" key="2">
    <source>
        <dbReference type="ARBA" id="ARBA00023134"/>
    </source>
</evidence>
<dbReference type="InterPro" id="IPR005225">
    <property type="entry name" value="Small_GTP-bd"/>
</dbReference>